<evidence type="ECO:0000256" key="1">
    <source>
        <dbReference type="SAM" id="Phobius"/>
    </source>
</evidence>
<dbReference type="GO" id="GO:0004175">
    <property type="term" value="F:endopeptidase activity"/>
    <property type="evidence" value="ECO:0007669"/>
    <property type="project" value="UniProtKB-ARBA"/>
</dbReference>
<comment type="caution">
    <text evidence="3">The sequence shown here is derived from an EMBL/GenBank/DDBJ whole genome shotgun (WGS) entry which is preliminary data.</text>
</comment>
<accession>A0A3D1JEB4</accession>
<feature type="transmembrane region" description="Helical" evidence="1">
    <location>
        <begin position="211"/>
        <end position="230"/>
    </location>
</feature>
<keyword evidence="3" id="KW-0482">Metalloprotease</keyword>
<keyword evidence="1" id="KW-0812">Transmembrane</keyword>
<dbReference type="GO" id="GO:0006508">
    <property type="term" value="P:proteolysis"/>
    <property type="evidence" value="ECO:0007669"/>
    <property type="project" value="UniProtKB-KW"/>
</dbReference>
<keyword evidence="3" id="KW-0378">Hydrolase</keyword>
<dbReference type="GO" id="GO:0080120">
    <property type="term" value="P:CAAX-box protein maturation"/>
    <property type="evidence" value="ECO:0007669"/>
    <property type="project" value="UniProtKB-ARBA"/>
</dbReference>
<gene>
    <name evidence="3" type="ORF">DEQ80_02830</name>
</gene>
<feature type="transmembrane region" description="Helical" evidence="1">
    <location>
        <begin position="65"/>
        <end position="86"/>
    </location>
</feature>
<keyword evidence="1" id="KW-0472">Membrane</keyword>
<protein>
    <submittedName>
        <fullName evidence="3">CPBP family intramembrane metalloprotease domain-containing protein</fullName>
    </submittedName>
</protein>
<feature type="transmembrane region" description="Helical" evidence="1">
    <location>
        <begin position="186"/>
        <end position="205"/>
    </location>
</feature>
<dbReference type="Pfam" id="PF02517">
    <property type="entry name" value="Rce1-like"/>
    <property type="match status" value="1"/>
</dbReference>
<evidence type="ECO:0000313" key="4">
    <source>
        <dbReference type="Proteomes" id="UP000264141"/>
    </source>
</evidence>
<evidence type="ECO:0000259" key="2">
    <source>
        <dbReference type="Pfam" id="PF02517"/>
    </source>
</evidence>
<dbReference type="Proteomes" id="UP000264141">
    <property type="component" value="Unassembled WGS sequence"/>
</dbReference>
<keyword evidence="1" id="KW-1133">Transmembrane helix</keyword>
<proteinExistence type="predicted"/>
<keyword evidence="3" id="KW-0645">Protease</keyword>
<name>A0A3D1JEB4_9CHLR</name>
<evidence type="ECO:0000313" key="3">
    <source>
        <dbReference type="EMBL" id="HCE16774.1"/>
    </source>
</evidence>
<feature type="transmembrane region" description="Helical" evidence="1">
    <location>
        <begin position="242"/>
        <end position="266"/>
    </location>
</feature>
<feature type="domain" description="CAAX prenyl protease 2/Lysostaphin resistance protein A-like" evidence="2">
    <location>
        <begin position="147"/>
        <end position="247"/>
    </location>
</feature>
<reference evidence="3 4" key="1">
    <citation type="journal article" date="2018" name="Nat. Biotechnol.">
        <title>A standardized bacterial taxonomy based on genome phylogeny substantially revises the tree of life.</title>
        <authorList>
            <person name="Parks D.H."/>
            <person name="Chuvochina M."/>
            <person name="Waite D.W."/>
            <person name="Rinke C."/>
            <person name="Skarshewski A."/>
            <person name="Chaumeil P.A."/>
            <person name="Hugenholtz P."/>
        </authorList>
    </citation>
    <scope>NUCLEOTIDE SEQUENCE [LARGE SCALE GENOMIC DNA]</scope>
    <source>
        <strain evidence="3">UBA8781</strain>
    </source>
</reference>
<dbReference type="EMBL" id="DPBP01000011">
    <property type="protein sequence ID" value="HCE16774.1"/>
    <property type="molecule type" value="Genomic_DNA"/>
</dbReference>
<feature type="transmembrane region" description="Helical" evidence="1">
    <location>
        <begin position="106"/>
        <end position="131"/>
    </location>
</feature>
<dbReference type="PANTHER" id="PTHR39430:SF1">
    <property type="entry name" value="PROTEASE"/>
    <property type="match status" value="1"/>
</dbReference>
<dbReference type="InterPro" id="IPR003675">
    <property type="entry name" value="Rce1/LyrA-like_dom"/>
</dbReference>
<dbReference type="GO" id="GO:0008237">
    <property type="term" value="F:metallopeptidase activity"/>
    <property type="evidence" value="ECO:0007669"/>
    <property type="project" value="UniProtKB-KW"/>
</dbReference>
<dbReference type="PANTHER" id="PTHR39430">
    <property type="entry name" value="MEMBRANE-ASSOCIATED PROTEASE-RELATED"/>
    <property type="match status" value="1"/>
</dbReference>
<organism evidence="3 4">
    <name type="scientific">Anaerolinea thermolimosa</name>
    <dbReference type="NCBI Taxonomy" id="229919"/>
    <lineage>
        <taxon>Bacteria</taxon>
        <taxon>Bacillati</taxon>
        <taxon>Chloroflexota</taxon>
        <taxon>Anaerolineae</taxon>
        <taxon>Anaerolineales</taxon>
        <taxon>Anaerolineaceae</taxon>
        <taxon>Anaerolinea</taxon>
    </lineage>
</organism>
<feature type="transmembrane region" description="Helical" evidence="1">
    <location>
        <begin position="143"/>
        <end position="165"/>
    </location>
</feature>
<dbReference type="STRING" id="229919.GCA_001050195_02800"/>
<dbReference type="AlphaFoldDB" id="A0A3D1JEB4"/>
<feature type="transmembrane region" description="Helical" evidence="1">
    <location>
        <begin position="286"/>
        <end position="304"/>
    </location>
</feature>
<sequence length="328" mass="35545">MTLILGFFWNFDQHRLRAFWRLVLTLLLMAILVGMSQVATASLIDTLEGKGWLPGGGLSPQAYNTVMNLVLTAVTVLSIFLAGLSFDRRPFADFGFHFSSHWWIDFTFGLLLGAGLMLLIFGVELAAGWITVTEFLKAYQAPFWAEVGGMFLLFICVGVQEEIISRGYLLRNLAEGLNLKFLGPRGALLLAYFLSSLVFGALHFANPNASLTSTLFIAVAGLFLGLGFVLTGELAIPIGLHIGWNFFQGNVFGFPVSGTLAGPTFIAIRQGGPAWLTGAAFGPEAGVLGLAAILLGMALTVVWVRRRYGGVTLQTALAEYPRKDKETV</sequence>